<dbReference type="CDD" id="cd10455">
    <property type="entry name" value="GIY-YIG_SLX1"/>
    <property type="match status" value="1"/>
</dbReference>
<organism evidence="3 4">
    <name type="scientific">Riccia sorocarpa</name>
    <dbReference type="NCBI Taxonomy" id="122646"/>
    <lineage>
        <taxon>Eukaryota</taxon>
        <taxon>Viridiplantae</taxon>
        <taxon>Streptophyta</taxon>
        <taxon>Embryophyta</taxon>
        <taxon>Marchantiophyta</taxon>
        <taxon>Marchantiopsida</taxon>
        <taxon>Marchantiidae</taxon>
        <taxon>Marchantiales</taxon>
        <taxon>Ricciaceae</taxon>
        <taxon>Riccia</taxon>
    </lineage>
</organism>
<dbReference type="InterPro" id="IPR000305">
    <property type="entry name" value="GIY-YIG_endonuc"/>
</dbReference>
<feature type="compositionally biased region" description="Polar residues" evidence="1">
    <location>
        <begin position="234"/>
        <end position="246"/>
    </location>
</feature>
<feature type="compositionally biased region" description="Basic and acidic residues" evidence="1">
    <location>
        <begin position="367"/>
        <end position="377"/>
    </location>
</feature>
<dbReference type="Gene3D" id="3.40.1440.10">
    <property type="entry name" value="GIY-YIG endonuclease"/>
    <property type="match status" value="1"/>
</dbReference>
<dbReference type="PANTHER" id="PTHR20208">
    <property type="entry name" value="STRUCTURE-SPECIFIC ENDONUCLEASE SUBUNIT SLX1"/>
    <property type="match status" value="1"/>
</dbReference>
<evidence type="ECO:0000313" key="3">
    <source>
        <dbReference type="EMBL" id="KAL3693944.1"/>
    </source>
</evidence>
<dbReference type="Pfam" id="PF01541">
    <property type="entry name" value="GIY-YIG"/>
    <property type="match status" value="1"/>
</dbReference>
<name>A0ABD3HUC3_9MARC</name>
<dbReference type="Proteomes" id="UP001633002">
    <property type="component" value="Unassembled WGS sequence"/>
</dbReference>
<feature type="region of interest" description="Disordered" evidence="1">
    <location>
        <begin position="367"/>
        <end position="476"/>
    </location>
</feature>
<evidence type="ECO:0000256" key="1">
    <source>
        <dbReference type="SAM" id="MobiDB-lite"/>
    </source>
</evidence>
<dbReference type="InterPro" id="IPR035901">
    <property type="entry name" value="GIY-YIG_endonuc_sf"/>
</dbReference>
<feature type="region of interest" description="Disordered" evidence="1">
    <location>
        <begin position="273"/>
        <end position="332"/>
    </location>
</feature>
<dbReference type="SUPFAM" id="SSF82771">
    <property type="entry name" value="GIY-YIG endonuclease"/>
    <property type="match status" value="1"/>
</dbReference>
<comment type="caution">
    <text evidence="3">The sequence shown here is derived from an EMBL/GenBank/DDBJ whole genome shotgun (WGS) entry which is preliminary data.</text>
</comment>
<dbReference type="InterPro" id="IPR050381">
    <property type="entry name" value="SLX1_endonuclease"/>
</dbReference>
<reference evidence="3 4" key="1">
    <citation type="submission" date="2024-09" db="EMBL/GenBank/DDBJ databases">
        <title>Chromosome-scale assembly of Riccia sorocarpa.</title>
        <authorList>
            <person name="Paukszto L."/>
        </authorList>
    </citation>
    <scope>NUCLEOTIDE SEQUENCE [LARGE SCALE GENOMIC DNA]</scope>
    <source>
        <strain evidence="3">LP-2024</strain>
        <tissue evidence="3">Aerial parts of the thallus</tissue>
    </source>
</reference>
<feature type="compositionally biased region" description="Polar residues" evidence="1">
    <location>
        <begin position="436"/>
        <end position="470"/>
    </location>
</feature>
<feature type="domain" description="GIY-YIG" evidence="2">
    <location>
        <begin position="1"/>
        <end position="83"/>
    </location>
</feature>
<accession>A0ABD3HUC3</accession>
<protein>
    <recommendedName>
        <fullName evidence="2">GIY-YIG domain-containing protein</fullName>
    </recommendedName>
</protein>
<dbReference type="AlphaFoldDB" id="A0ABD3HUC3"/>
<dbReference type="PANTHER" id="PTHR20208:SF10">
    <property type="entry name" value="STRUCTURE-SPECIFIC ENDONUCLEASE SUBUNIT SLX1"/>
    <property type="match status" value="1"/>
</dbReference>
<feature type="region of interest" description="Disordered" evidence="1">
    <location>
        <begin position="534"/>
        <end position="557"/>
    </location>
</feature>
<evidence type="ECO:0000259" key="2">
    <source>
        <dbReference type="PROSITE" id="PS50164"/>
    </source>
</evidence>
<sequence>MTHACYLLRSLNPRFRGRFYIGCTVDPRRRLRQHNGELAQGARLTKEKRPWEMVLCVYGFPSHVAALQFEWAWQHPLKSIAVREAAGAMPSLKGVPGMVRLVCTMVTLSDWQSLNLTIQFITSAHLQHRHGAPSLPPHMRLFVAPLNALPGKDSDDEGDDLSGCPDTFSQNDLLGEEDCHLNTVTSPLTRALPSEQLISKGAQTSGFGFEGRGRSPPSAKLLGKKSRRFKGSSHDSLGQTEPQQGETLEGRVSPVRSVGILDWSEYDDWNRPLTSGLSSSSAGDSATNSQRGTGDQEAEIDSPFRRSSDLGISPLLQEGTRTDTSELREAEDLQYPLRDYSVTSNRSASCVTEERDAVPLYRSERVEDAGQDQRRVPLDNFPSVLNGVGSVEKKERASEISSSRSKGEVYASNQDSGDSDSDIQEITSEEFKPVQRRQNSATQRRGGSQLDTARNDCWDSSSLGSASSVNKNKEDAVAKKSCLGRTIGELPDTLVTLSDCVTNEPEPLSTRVKDIPRSEEPFKVLKDRSHNIKTSREMGTGIGKKLSAKPRTVTVDDEDEVQEISVCEFQRSRLSRKAPLTSIGGKENAPFY</sequence>
<feature type="region of interest" description="Disordered" evidence="1">
    <location>
        <begin position="227"/>
        <end position="253"/>
    </location>
</feature>
<evidence type="ECO:0000313" key="4">
    <source>
        <dbReference type="Proteomes" id="UP001633002"/>
    </source>
</evidence>
<feature type="compositionally biased region" description="Basic and acidic residues" evidence="1">
    <location>
        <begin position="320"/>
        <end position="331"/>
    </location>
</feature>
<feature type="compositionally biased region" description="Low complexity" evidence="1">
    <location>
        <begin position="273"/>
        <end position="289"/>
    </location>
</feature>
<dbReference type="EMBL" id="JBJQOH010000003">
    <property type="protein sequence ID" value="KAL3693944.1"/>
    <property type="molecule type" value="Genomic_DNA"/>
</dbReference>
<proteinExistence type="predicted"/>
<dbReference type="PROSITE" id="PS50164">
    <property type="entry name" value="GIY_YIG"/>
    <property type="match status" value="1"/>
</dbReference>
<gene>
    <name evidence="3" type="ORF">R1sor_007595</name>
</gene>
<keyword evidence="4" id="KW-1185">Reference proteome</keyword>